<keyword evidence="3" id="KW-0997">Cell inner membrane</keyword>
<dbReference type="RefSeq" id="WP_126790609.1">
    <property type="nucleotide sequence ID" value="NZ_PIPI01000001.1"/>
</dbReference>
<proteinExistence type="inferred from homology"/>
<evidence type="ECO:0000256" key="1">
    <source>
        <dbReference type="ARBA" id="ARBA00004651"/>
    </source>
</evidence>
<evidence type="ECO:0000256" key="12">
    <source>
        <dbReference type="HAMAP-Rule" id="MF_00454"/>
    </source>
</evidence>
<evidence type="ECO:0000256" key="10">
    <source>
        <dbReference type="ARBA" id="ARBA00035120"/>
    </source>
</evidence>
<dbReference type="AlphaFoldDB" id="A0A432VY64"/>
<dbReference type="Proteomes" id="UP000288212">
    <property type="component" value="Unassembled WGS sequence"/>
</dbReference>
<comment type="subcellular location">
    <subcellularLocation>
        <location evidence="1 12">Cell membrane</location>
        <topology evidence="1 12">Multi-pass membrane protein</topology>
    </subcellularLocation>
</comment>
<keyword evidence="6" id="KW-0915">Sodium</keyword>
<evidence type="ECO:0000256" key="5">
    <source>
        <dbReference type="ARBA" id="ARBA00022989"/>
    </source>
</evidence>
<accession>A0A432VY64</accession>
<evidence type="ECO:0000256" key="7">
    <source>
        <dbReference type="ARBA" id="ARBA00023065"/>
    </source>
</evidence>
<keyword evidence="8 12" id="KW-0472">Membrane</keyword>
<feature type="transmembrane region" description="Helical" evidence="12">
    <location>
        <begin position="87"/>
        <end position="109"/>
    </location>
</feature>
<keyword evidence="12" id="KW-0813">Transport</keyword>
<gene>
    <name evidence="12" type="primary">fluC</name>
    <name evidence="12" type="synonym">crcB</name>
    <name evidence="13" type="ORF">CWE06_01830</name>
</gene>
<reference evidence="13 14" key="1">
    <citation type="journal article" date="2011" name="Front. Microbiol.">
        <title>Genomic signatures of strain selection and enhancement in Bacillus atrophaeus var. globigii, a historical biowarfare simulant.</title>
        <authorList>
            <person name="Gibbons H.S."/>
            <person name="Broomall S.M."/>
            <person name="McNew L.A."/>
            <person name="Daligault H."/>
            <person name="Chapman C."/>
            <person name="Bruce D."/>
            <person name="Karavis M."/>
            <person name="Krepps M."/>
            <person name="McGregor P.A."/>
            <person name="Hong C."/>
            <person name="Park K.H."/>
            <person name="Akmal A."/>
            <person name="Feldman A."/>
            <person name="Lin J.S."/>
            <person name="Chang W.E."/>
            <person name="Higgs B.W."/>
            <person name="Demirev P."/>
            <person name="Lindquist J."/>
            <person name="Liem A."/>
            <person name="Fochler E."/>
            <person name="Read T.D."/>
            <person name="Tapia R."/>
            <person name="Johnson S."/>
            <person name="Bishop-Lilly K.A."/>
            <person name="Detter C."/>
            <person name="Han C."/>
            <person name="Sozhamannan S."/>
            <person name="Rosenzweig C.N."/>
            <person name="Skowronski E.W."/>
        </authorList>
    </citation>
    <scope>NUCLEOTIDE SEQUENCE [LARGE SCALE GENOMIC DNA]</scope>
    <source>
        <strain evidence="13 14">AK5</strain>
    </source>
</reference>
<organism evidence="13 14">
    <name type="scientific">Aliidiomarina haloalkalitolerans</name>
    <dbReference type="NCBI Taxonomy" id="859059"/>
    <lineage>
        <taxon>Bacteria</taxon>
        <taxon>Pseudomonadati</taxon>
        <taxon>Pseudomonadota</taxon>
        <taxon>Gammaproteobacteria</taxon>
        <taxon>Alteromonadales</taxon>
        <taxon>Idiomarinaceae</taxon>
        <taxon>Aliidiomarina</taxon>
    </lineage>
</organism>
<dbReference type="Pfam" id="PF02537">
    <property type="entry name" value="CRCB"/>
    <property type="match status" value="1"/>
</dbReference>
<comment type="function">
    <text evidence="12">Fluoride-specific ion channel. Important for reducing fluoride concentration in the cell, thus reducing its toxicity.</text>
</comment>
<keyword evidence="14" id="KW-1185">Reference proteome</keyword>
<dbReference type="GO" id="GO:0140114">
    <property type="term" value="P:cellular detoxification of fluoride"/>
    <property type="evidence" value="ECO:0007669"/>
    <property type="project" value="UniProtKB-UniRule"/>
</dbReference>
<evidence type="ECO:0000256" key="8">
    <source>
        <dbReference type="ARBA" id="ARBA00023136"/>
    </source>
</evidence>
<dbReference type="GO" id="GO:0005886">
    <property type="term" value="C:plasma membrane"/>
    <property type="evidence" value="ECO:0007669"/>
    <property type="project" value="UniProtKB-SubCell"/>
</dbReference>
<sequence length="151" mass="16670">MANFSMRSGFIFWRFTLAVAIGGALGAVLREASGQLFLLASREENQFVYFTFATLTVNILGSFGLGLVVAKRGLTEERLSIKMETGFLFLSAGVFSALTSFSAFTYQIMNVWVEFQAIYSLVYIAGSIIFGLLAVGCGFWFYRWRTGSPTA</sequence>
<evidence type="ECO:0000256" key="3">
    <source>
        <dbReference type="ARBA" id="ARBA00022519"/>
    </source>
</evidence>
<keyword evidence="5 12" id="KW-1133">Transmembrane helix</keyword>
<dbReference type="EMBL" id="PIPI01000001">
    <property type="protein sequence ID" value="RUO21619.1"/>
    <property type="molecule type" value="Genomic_DNA"/>
</dbReference>
<comment type="caution">
    <text evidence="12">Lacks conserved residue(s) required for the propagation of feature annotation.</text>
</comment>
<keyword evidence="2 12" id="KW-1003">Cell membrane</keyword>
<dbReference type="OrthoDB" id="9806299at2"/>
<dbReference type="GO" id="GO:0062054">
    <property type="term" value="F:fluoride channel activity"/>
    <property type="evidence" value="ECO:0007669"/>
    <property type="project" value="UniProtKB-UniRule"/>
</dbReference>
<evidence type="ECO:0000256" key="11">
    <source>
        <dbReference type="ARBA" id="ARBA00035585"/>
    </source>
</evidence>
<dbReference type="InterPro" id="IPR003691">
    <property type="entry name" value="FluC"/>
</dbReference>
<dbReference type="HAMAP" id="MF_00454">
    <property type="entry name" value="FluC"/>
    <property type="match status" value="1"/>
</dbReference>
<evidence type="ECO:0000256" key="2">
    <source>
        <dbReference type="ARBA" id="ARBA00022475"/>
    </source>
</evidence>
<keyword evidence="9 12" id="KW-0407">Ion channel</keyword>
<comment type="catalytic activity">
    <reaction evidence="11">
        <text>fluoride(in) = fluoride(out)</text>
        <dbReference type="Rhea" id="RHEA:76159"/>
        <dbReference type="ChEBI" id="CHEBI:17051"/>
    </reaction>
    <physiologicalReaction direction="left-to-right" evidence="11">
        <dbReference type="Rhea" id="RHEA:76160"/>
    </physiologicalReaction>
</comment>
<comment type="caution">
    <text evidence="13">The sequence shown here is derived from an EMBL/GenBank/DDBJ whole genome shotgun (WGS) entry which is preliminary data.</text>
</comment>
<comment type="similarity">
    <text evidence="10 12">Belongs to the fluoride channel Fluc/FEX (TC 1.A.43) family.</text>
</comment>
<evidence type="ECO:0000256" key="6">
    <source>
        <dbReference type="ARBA" id="ARBA00023053"/>
    </source>
</evidence>
<name>A0A432VY64_9GAMM</name>
<evidence type="ECO:0000313" key="13">
    <source>
        <dbReference type="EMBL" id="RUO21619.1"/>
    </source>
</evidence>
<feature type="transmembrane region" description="Helical" evidence="12">
    <location>
        <begin position="46"/>
        <end position="67"/>
    </location>
</feature>
<keyword evidence="7 12" id="KW-0406">Ion transport</keyword>
<evidence type="ECO:0000313" key="14">
    <source>
        <dbReference type="Proteomes" id="UP000288212"/>
    </source>
</evidence>
<evidence type="ECO:0000256" key="4">
    <source>
        <dbReference type="ARBA" id="ARBA00022692"/>
    </source>
</evidence>
<keyword evidence="4 12" id="KW-0812">Transmembrane</keyword>
<evidence type="ECO:0000256" key="9">
    <source>
        <dbReference type="ARBA" id="ARBA00023303"/>
    </source>
</evidence>
<protein>
    <recommendedName>
        <fullName evidence="12">Fluoride-specific ion channel FluC</fullName>
    </recommendedName>
</protein>
<feature type="transmembrane region" description="Helical" evidence="12">
    <location>
        <begin position="121"/>
        <end position="142"/>
    </location>
</feature>